<name>A0A1G6JUR5_NIADE</name>
<keyword evidence="5" id="KW-1185">Reference proteome</keyword>
<evidence type="ECO:0000256" key="2">
    <source>
        <dbReference type="SAM" id="Phobius"/>
    </source>
</evidence>
<evidence type="ECO:0000259" key="3">
    <source>
        <dbReference type="Pfam" id="PF05569"/>
    </source>
</evidence>
<dbReference type="EMBL" id="FMZO01000001">
    <property type="protein sequence ID" value="SDC22492.1"/>
    <property type="molecule type" value="Genomic_DNA"/>
</dbReference>
<dbReference type="InterPro" id="IPR052173">
    <property type="entry name" value="Beta-lactam_resp_regulator"/>
</dbReference>
<evidence type="ECO:0000313" key="5">
    <source>
        <dbReference type="Proteomes" id="UP000198757"/>
    </source>
</evidence>
<dbReference type="AlphaFoldDB" id="A0A1G6JUR5"/>
<dbReference type="Proteomes" id="UP000198757">
    <property type="component" value="Unassembled WGS sequence"/>
</dbReference>
<evidence type="ECO:0000256" key="1">
    <source>
        <dbReference type="SAM" id="MobiDB-lite"/>
    </source>
</evidence>
<dbReference type="CDD" id="cd07341">
    <property type="entry name" value="M56_BlaR1_MecR1_like"/>
    <property type="match status" value="1"/>
</dbReference>
<protein>
    <submittedName>
        <fullName evidence="4">Signal transducer regulating beta-lactamase production, contains metallopeptidase domain</fullName>
    </submittedName>
</protein>
<dbReference type="STRING" id="1285928.SAMN04487894_101648"/>
<accession>A0A1G6JUR5</accession>
<reference evidence="5" key="1">
    <citation type="submission" date="2016-10" db="EMBL/GenBank/DDBJ databases">
        <authorList>
            <person name="Varghese N."/>
            <person name="Submissions S."/>
        </authorList>
    </citation>
    <scope>NUCLEOTIDE SEQUENCE [LARGE SCALE GENOMIC DNA]</scope>
    <source>
        <strain evidence="5">DSM 25811 / CCM 8410 / LMG 26954 / E90</strain>
    </source>
</reference>
<keyword evidence="2" id="KW-0812">Transmembrane</keyword>
<dbReference type="RefSeq" id="WP_090388552.1">
    <property type="nucleotide sequence ID" value="NZ_FMZO01000001.1"/>
</dbReference>
<keyword evidence="2" id="KW-1133">Transmembrane helix</keyword>
<evidence type="ECO:0000313" key="4">
    <source>
        <dbReference type="EMBL" id="SDC22492.1"/>
    </source>
</evidence>
<dbReference type="PANTHER" id="PTHR34978">
    <property type="entry name" value="POSSIBLE SENSOR-TRANSDUCER PROTEIN BLAR"/>
    <property type="match status" value="1"/>
</dbReference>
<feature type="transmembrane region" description="Helical" evidence="2">
    <location>
        <begin position="264"/>
        <end position="283"/>
    </location>
</feature>
<dbReference type="InterPro" id="IPR008756">
    <property type="entry name" value="Peptidase_M56"/>
</dbReference>
<feature type="transmembrane region" description="Helical" evidence="2">
    <location>
        <begin position="86"/>
        <end position="107"/>
    </location>
</feature>
<proteinExistence type="predicted"/>
<dbReference type="PANTHER" id="PTHR34978:SF3">
    <property type="entry name" value="SLR0241 PROTEIN"/>
    <property type="match status" value="1"/>
</dbReference>
<organism evidence="4 5">
    <name type="scientific">Niabella drilacis (strain DSM 25811 / CCM 8410 / CCUG 62505 / LMG 26954 / E90)</name>
    <dbReference type="NCBI Taxonomy" id="1285928"/>
    <lineage>
        <taxon>Bacteria</taxon>
        <taxon>Pseudomonadati</taxon>
        <taxon>Bacteroidota</taxon>
        <taxon>Chitinophagia</taxon>
        <taxon>Chitinophagales</taxon>
        <taxon>Chitinophagaceae</taxon>
        <taxon>Niabella</taxon>
    </lineage>
</organism>
<feature type="transmembrane region" description="Helical" evidence="2">
    <location>
        <begin position="34"/>
        <end position="53"/>
    </location>
</feature>
<sequence>MTVYLLKMIVCSSAFYALYALLFQREKMLVFNRIYLLAGLALSFWVPLIRITVAPPVIPETVYTGAVAAAPVTIITQGDPYPDKDYLGFAAALVFVLVSGLLLLRFIKNYTRLTKVVRTNRHFYERGARIVLVHDSIMPHSFLRNVFISKAEYDNGAIEPEVLEHELAHVRQKHSWDILFVEFVQIITWFNPVIYLYKRSIKINHELLADAAVVKKLDNVRSYQLVLLQRVATRQTQGLVSTFTFYTIKKRLIMLSKTFNKKRALLLGLAVVPLAAILIFTIGERVYAQIAKPGVATSPGINDTVPARQMPPPPPPFSREAQFKFSEWPVILEYWDGRKTYTTQMKTISLPPGAKNLVLKARDHKIVEAVVVYEHFRSVVEDVSGAEKRAAFLNKYGTAIPDGMPQPAASQKAYIRQGAGATDSEIKTYEALMKRLGRMQAGTAEYKKLMRQVLAIHGKMTGEQKKSVRPLEPSPPPVAATGTQPLRDYGPGATTAEMQEYIGLMKKNERIRNGRKVYLAKDAKEQTRVRELLRKMDAMQLKSVSNFPPPPPPPPPSASVRSQARTQMIMKEIKDRAGDTLYSGVGSEPSAKRSKEIPGLVIDSGGHMIFNGRHVKNLLVDGRSLVVGKTVKDRELPGSMREVKMSSE</sequence>
<gene>
    <name evidence="4" type="ORF">SAMN04487894_101648</name>
</gene>
<keyword evidence="2" id="KW-0472">Membrane</keyword>
<feature type="transmembrane region" description="Helical" evidence="2">
    <location>
        <begin position="6"/>
        <end position="22"/>
    </location>
</feature>
<feature type="domain" description="Peptidase M56" evidence="3">
    <location>
        <begin position="162"/>
        <end position="255"/>
    </location>
</feature>
<feature type="region of interest" description="Disordered" evidence="1">
    <location>
        <begin position="461"/>
        <end position="490"/>
    </location>
</feature>
<dbReference type="Pfam" id="PF05569">
    <property type="entry name" value="Peptidase_M56"/>
    <property type="match status" value="1"/>
</dbReference>
<dbReference type="OrthoDB" id="1522859at2"/>